<feature type="compositionally biased region" description="Acidic residues" evidence="1">
    <location>
        <begin position="78"/>
        <end position="89"/>
    </location>
</feature>
<dbReference type="Pfam" id="PF10775">
    <property type="entry name" value="ATP_sub_h"/>
    <property type="match status" value="1"/>
</dbReference>
<name>A0A1E3NYH8_WICAA</name>
<evidence type="ECO:0008006" key="4">
    <source>
        <dbReference type="Google" id="ProtNLM"/>
    </source>
</evidence>
<dbReference type="GeneID" id="30199458"/>
<organism evidence="2 3">
    <name type="scientific">Wickerhamomyces anomalus (strain ATCC 58044 / CBS 1984 / NCYC 433 / NRRL Y-366-8)</name>
    <name type="common">Yeast</name>
    <name type="synonym">Hansenula anomala</name>
    <dbReference type="NCBI Taxonomy" id="683960"/>
    <lineage>
        <taxon>Eukaryota</taxon>
        <taxon>Fungi</taxon>
        <taxon>Dikarya</taxon>
        <taxon>Ascomycota</taxon>
        <taxon>Saccharomycotina</taxon>
        <taxon>Saccharomycetes</taxon>
        <taxon>Phaffomycetales</taxon>
        <taxon>Wickerhamomycetaceae</taxon>
        <taxon>Wickerhamomyces</taxon>
    </lineage>
</organism>
<dbReference type="PANTHER" id="PTHR28207">
    <property type="entry name" value="ATP SYNTHASE SUBUNIT H, MITOCHONDRIAL"/>
    <property type="match status" value="1"/>
</dbReference>
<dbReference type="STRING" id="683960.A0A1E3NYH8"/>
<proteinExistence type="predicted"/>
<evidence type="ECO:0000313" key="3">
    <source>
        <dbReference type="Proteomes" id="UP000094112"/>
    </source>
</evidence>
<feature type="non-terminal residue" evidence="2">
    <location>
        <position position="1"/>
    </location>
</feature>
<gene>
    <name evidence="2" type="ORF">WICANDRAFT_34643</name>
</gene>
<protein>
    <recommendedName>
        <fullName evidence="4">ATP synthase subunit H, mitochondrial</fullName>
    </recommendedName>
</protein>
<dbReference type="RefSeq" id="XP_019037433.1">
    <property type="nucleotide sequence ID" value="XM_019182212.1"/>
</dbReference>
<evidence type="ECO:0000256" key="1">
    <source>
        <dbReference type="SAM" id="MobiDB-lite"/>
    </source>
</evidence>
<accession>A0A1E3NYH8</accession>
<dbReference type="InterPro" id="IPR019711">
    <property type="entry name" value="ATP_synth_F0_suH"/>
</dbReference>
<dbReference type="Proteomes" id="UP000094112">
    <property type="component" value="Unassembled WGS sequence"/>
</dbReference>
<dbReference type="PANTHER" id="PTHR28207:SF1">
    <property type="entry name" value="ATP SYNTHASE SUBUNIT H, MITOCHONDRIAL"/>
    <property type="match status" value="1"/>
</dbReference>
<feature type="region of interest" description="Disordered" evidence="1">
    <location>
        <begin position="59"/>
        <end position="89"/>
    </location>
</feature>
<evidence type="ECO:0000313" key="2">
    <source>
        <dbReference type="EMBL" id="ODQ58226.1"/>
    </source>
</evidence>
<feature type="compositionally biased region" description="Low complexity" evidence="1">
    <location>
        <begin position="65"/>
        <end position="76"/>
    </location>
</feature>
<dbReference type="EMBL" id="KV454212">
    <property type="protein sequence ID" value="ODQ58226.1"/>
    <property type="molecule type" value="Genomic_DNA"/>
</dbReference>
<dbReference type="AlphaFoldDB" id="A0A1E3NYH8"/>
<keyword evidence="3" id="KW-1185">Reference proteome</keyword>
<dbReference type="OrthoDB" id="274752at2759"/>
<reference evidence="2 3" key="1">
    <citation type="journal article" date="2016" name="Proc. Natl. Acad. Sci. U.S.A.">
        <title>Comparative genomics of biotechnologically important yeasts.</title>
        <authorList>
            <person name="Riley R."/>
            <person name="Haridas S."/>
            <person name="Wolfe K.H."/>
            <person name="Lopes M.R."/>
            <person name="Hittinger C.T."/>
            <person name="Goeker M."/>
            <person name="Salamov A.A."/>
            <person name="Wisecaver J.H."/>
            <person name="Long T.M."/>
            <person name="Calvey C.H."/>
            <person name="Aerts A.L."/>
            <person name="Barry K.W."/>
            <person name="Choi C."/>
            <person name="Clum A."/>
            <person name="Coughlan A.Y."/>
            <person name="Deshpande S."/>
            <person name="Douglass A.P."/>
            <person name="Hanson S.J."/>
            <person name="Klenk H.-P."/>
            <person name="LaButti K.M."/>
            <person name="Lapidus A."/>
            <person name="Lindquist E.A."/>
            <person name="Lipzen A.M."/>
            <person name="Meier-Kolthoff J.P."/>
            <person name="Ohm R.A."/>
            <person name="Otillar R.P."/>
            <person name="Pangilinan J.L."/>
            <person name="Peng Y."/>
            <person name="Rokas A."/>
            <person name="Rosa C.A."/>
            <person name="Scheuner C."/>
            <person name="Sibirny A.A."/>
            <person name="Slot J.C."/>
            <person name="Stielow J.B."/>
            <person name="Sun H."/>
            <person name="Kurtzman C.P."/>
            <person name="Blackwell M."/>
            <person name="Grigoriev I.V."/>
            <person name="Jeffries T.W."/>
        </authorList>
    </citation>
    <scope>NUCLEOTIDE SEQUENCE [LARGE SCALE GENOMIC DNA]</scope>
    <source>
        <strain evidence="3">ATCC 58044 / CBS 1984 / NCYC 433 / NRRL Y-366-8</strain>
    </source>
</reference>
<dbReference type="GO" id="GO:0046933">
    <property type="term" value="F:proton-transporting ATP synthase activity, rotational mechanism"/>
    <property type="evidence" value="ECO:0007669"/>
    <property type="project" value="TreeGrafter"/>
</dbReference>
<sequence length="89" mass="9452">DVIQDLYVKELKGFKATPLTAADAEGSVKPWRAPAAPKVPGLEADATTQLSDYESAPVEVNSAPAGEAASESGADDWFVLEEEVEETHH</sequence>